<keyword evidence="5" id="KW-0808">Transferase</keyword>
<feature type="transmembrane region" description="Helical" evidence="11">
    <location>
        <begin position="158"/>
        <end position="177"/>
    </location>
</feature>
<dbReference type="PROSITE" id="PS50109">
    <property type="entry name" value="HIS_KIN"/>
    <property type="match status" value="1"/>
</dbReference>
<dbReference type="PANTHER" id="PTHR45436">
    <property type="entry name" value="SENSOR HISTIDINE KINASE YKOH"/>
    <property type="match status" value="1"/>
</dbReference>
<dbReference type="Pfam" id="PF02518">
    <property type="entry name" value="HATPase_c"/>
    <property type="match status" value="1"/>
</dbReference>
<evidence type="ECO:0000256" key="3">
    <source>
        <dbReference type="ARBA" id="ARBA00012438"/>
    </source>
</evidence>
<dbReference type="PROSITE" id="PS50885">
    <property type="entry name" value="HAMP"/>
    <property type="match status" value="1"/>
</dbReference>
<keyword evidence="4" id="KW-0597">Phosphoprotein</keyword>
<keyword evidence="15" id="KW-1185">Reference proteome</keyword>
<dbReference type="Pfam" id="PF00672">
    <property type="entry name" value="HAMP"/>
    <property type="match status" value="1"/>
</dbReference>
<keyword evidence="9" id="KW-0902">Two-component regulatory system</keyword>
<dbReference type="RefSeq" id="WP_285489926.1">
    <property type="nucleotide sequence ID" value="NZ_BSTI01000025.1"/>
</dbReference>
<dbReference type="CDD" id="cd00075">
    <property type="entry name" value="HATPase"/>
    <property type="match status" value="1"/>
</dbReference>
<dbReference type="SUPFAM" id="SSF55874">
    <property type="entry name" value="ATPase domain of HSP90 chaperone/DNA topoisomerase II/histidine kinase"/>
    <property type="match status" value="1"/>
</dbReference>
<protein>
    <recommendedName>
        <fullName evidence="3">histidine kinase</fullName>
        <ecNumber evidence="3">2.7.13.3</ecNumber>
    </recommendedName>
</protein>
<dbReference type="InterPro" id="IPR003660">
    <property type="entry name" value="HAMP_dom"/>
</dbReference>
<evidence type="ECO:0000313" key="14">
    <source>
        <dbReference type="EMBL" id="GLY70709.1"/>
    </source>
</evidence>
<evidence type="ECO:0000256" key="1">
    <source>
        <dbReference type="ARBA" id="ARBA00000085"/>
    </source>
</evidence>
<keyword evidence="6 11" id="KW-0812">Transmembrane</keyword>
<evidence type="ECO:0000256" key="8">
    <source>
        <dbReference type="ARBA" id="ARBA00022989"/>
    </source>
</evidence>
<dbReference type="AlphaFoldDB" id="A0A9W6R7X6"/>
<dbReference type="PANTHER" id="PTHR45436:SF5">
    <property type="entry name" value="SENSOR HISTIDINE KINASE TRCS"/>
    <property type="match status" value="1"/>
</dbReference>
<dbReference type="EMBL" id="BSTI01000025">
    <property type="protein sequence ID" value="GLY70709.1"/>
    <property type="molecule type" value="Genomic_DNA"/>
</dbReference>
<dbReference type="Pfam" id="PF00512">
    <property type="entry name" value="HisKA"/>
    <property type="match status" value="1"/>
</dbReference>
<proteinExistence type="predicted"/>
<accession>A0A9W6R7X6</accession>
<evidence type="ECO:0000256" key="9">
    <source>
        <dbReference type="ARBA" id="ARBA00023012"/>
    </source>
</evidence>
<dbReference type="Gene3D" id="6.10.340.10">
    <property type="match status" value="1"/>
</dbReference>
<name>A0A9W6R7X6_9PSEU</name>
<dbReference type="InterPro" id="IPR003594">
    <property type="entry name" value="HATPase_dom"/>
</dbReference>
<evidence type="ECO:0000256" key="2">
    <source>
        <dbReference type="ARBA" id="ARBA00004236"/>
    </source>
</evidence>
<comment type="catalytic activity">
    <reaction evidence="1">
        <text>ATP + protein L-histidine = ADP + protein N-phospho-L-histidine.</text>
        <dbReference type="EC" id="2.7.13.3"/>
    </reaction>
</comment>
<feature type="domain" description="HAMP" evidence="13">
    <location>
        <begin position="178"/>
        <end position="231"/>
    </location>
</feature>
<dbReference type="InterPro" id="IPR004358">
    <property type="entry name" value="Sig_transdc_His_kin-like_C"/>
</dbReference>
<evidence type="ECO:0000256" key="10">
    <source>
        <dbReference type="ARBA" id="ARBA00023136"/>
    </source>
</evidence>
<reference evidence="14" key="1">
    <citation type="submission" date="2023-03" db="EMBL/GenBank/DDBJ databases">
        <title>Amycolatopsis taiwanensis NBRC 103393.</title>
        <authorList>
            <person name="Ichikawa N."/>
            <person name="Sato H."/>
            <person name="Tonouchi N."/>
        </authorList>
    </citation>
    <scope>NUCLEOTIDE SEQUENCE</scope>
    <source>
        <strain evidence="14">NBRC 103393</strain>
    </source>
</reference>
<dbReference type="Proteomes" id="UP001165136">
    <property type="component" value="Unassembled WGS sequence"/>
</dbReference>
<dbReference type="InterPro" id="IPR005467">
    <property type="entry name" value="His_kinase_dom"/>
</dbReference>
<dbReference type="Gene3D" id="1.10.287.130">
    <property type="match status" value="1"/>
</dbReference>
<dbReference type="SMART" id="SM00388">
    <property type="entry name" value="HisKA"/>
    <property type="match status" value="1"/>
</dbReference>
<dbReference type="CDD" id="cd06225">
    <property type="entry name" value="HAMP"/>
    <property type="match status" value="1"/>
</dbReference>
<dbReference type="InterPro" id="IPR003661">
    <property type="entry name" value="HisK_dim/P_dom"/>
</dbReference>
<feature type="domain" description="Histidine kinase" evidence="12">
    <location>
        <begin position="239"/>
        <end position="441"/>
    </location>
</feature>
<keyword evidence="10 11" id="KW-0472">Membrane</keyword>
<dbReference type="SMART" id="SM00387">
    <property type="entry name" value="HATPase_c"/>
    <property type="match status" value="1"/>
</dbReference>
<dbReference type="SUPFAM" id="SSF158472">
    <property type="entry name" value="HAMP domain-like"/>
    <property type="match status" value="1"/>
</dbReference>
<evidence type="ECO:0000259" key="12">
    <source>
        <dbReference type="PROSITE" id="PS50109"/>
    </source>
</evidence>
<comment type="caution">
    <text evidence="14">The sequence shown here is derived from an EMBL/GenBank/DDBJ whole genome shotgun (WGS) entry which is preliminary data.</text>
</comment>
<sequence length="441" mass="47187">MAAAAAVTALLALSAGALWFLDTLSERFETGATMLANAEAASIGALLERGIAPENLTAELRAASVPLFEIVNAGNEQVAACPDNLAAGTLYRAGREGADSPSIITLDLSWERCNSGFDGYLSGAIRASVGSASAAGYRIYVAARVDPYGQLPAIRTQVWVAVPVISALIAATAWLAARRALRPVERVRAEVAEITARDLSRRVPVPGTGDELTVLAVTMNDMLARLRDSADRQRRFVADASHELRTPLASMRTQLEVLLTYPDRIDWRETVMGTVADVARLQDLVADLLVLARSEDGDRRAAHGPVAMDDVVRDCLRGREVQAELADVVVRGHPAQLERLVGNLLDNAERHARSAVMVTLSADDGECLLAVSDDGPGIPARDRDRVFDRFVRLDEDRDRDDGGAGLGLAIAAEIVAAHHGRITVEDSAPGARFVVRLPLIT</sequence>
<keyword evidence="8 11" id="KW-1133">Transmembrane helix</keyword>
<dbReference type="GO" id="GO:0000155">
    <property type="term" value="F:phosphorelay sensor kinase activity"/>
    <property type="evidence" value="ECO:0007669"/>
    <property type="project" value="InterPro"/>
</dbReference>
<dbReference type="InterPro" id="IPR036890">
    <property type="entry name" value="HATPase_C_sf"/>
</dbReference>
<organism evidence="14 15">
    <name type="scientific">Amycolatopsis taiwanensis</name>
    <dbReference type="NCBI Taxonomy" id="342230"/>
    <lineage>
        <taxon>Bacteria</taxon>
        <taxon>Bacillati</taxon>
        <taxon>Actinomycetota</taxon>
        <taxon>Actinomycetes</taxon>
        <taxon>Pseudonocardiales</taxon>
        <taxon>Pseudonocardiaceae</taxon>
        <taxon>Amycolatopsis</taxon>
    </lineage>
</organism>
<comment type="subcellular location">
    <subcellularLocation>
        <location evidence="2">Cell membrane</location>
    </subcellularLocation>
</comment>
<gene>
    <name evidence="14" type="ORF">Atai01_73280</name>
</gene>
<evidence type="ECO:0000256" key="4">
    <source>
        <dbReference type="ARBA" id="ARBA00022553"/>
    </source>
</evidence>
<dbReference type="GO" id="GO:0005886">
    <property type="term" value="C:plasma membrane"/>
    <property type="evidence" value="ECO:0007669"/>
    <property type="project" value="UniProtKB-SubCell"/>
</dbReference>
<dbReference type="InterPro" id="IPR036097">
    <property type="entry name" value="HisK_dim/P_sf"/>
</dbReference>
<dbReference type="Gene3D" id="3.30.565.10">
    <property type="entry name" value="Histidine kinase-like ATPase, C-terminal domain"/>
    <property type="match status" value="1"/>
</dbReference>
<evidence type="ECO:0000256" key="6">
    <source>
        <dbReference type="ARBA" id="ARBA00022692"/>
    </source>
</evidence>
<evidence type="ECO:0000313" key="15">
    <source>
        <dbReference type="Proteomes" id="UP001165136"/>
    </source>
</evidence>
<dbReference type="CDD" id="cd00082">
    <property type="entry name" value="HisKA"/>
    <property type="match status" value="1"/>
</dbReference>
<dbReference type="PRINTS" id="PR00344">
    <property type="entry name" value="BCTRLSENSOR"/>
</dbReference>
<dbReference type="SUPFAM" id="SSF47384">
    <property type="entry name" value="Homodimeric domain of signal transducing histidine kinase"/>
    <property type="match status" value="1"/>
</dbReference>
<evidence type="ECO:0000256" key="11">
    <source>
        <dbReference type="SAM" id="Phobius"/>
    </source>
</evidence>
<dbReference type="EC" id="2.7.13.3" evidence="3"/>
<dbReference type="InterPro" id="IPR050428">
    <property type="entry name" value="TCS_sensor_his_kinase"/>
</dbReference>
<evidence type="ECO:0000259" key="13">
    <source>
        <dbReference type="PROSITE" id="PS50885"/>
    </source>
</evidence>
<dbReference type="SMART" id="SM00304">
    <property type="entry name" value="HAMP"/>
    <property type="match status" value="1"/>
</dbReference>
<evidence type="ECO:0000256" key="5">
    <source>
        <dbReference type="ARBA" id="ARBA00022679"/>
    </source>
</evidence>
<evidence type="ECO:0000256" key="7">
    <source>
        <dbReference type="ARBA" id="ARBA00022777"/>
    </source>
</evidence>
<keyword evidence="7 14" id="KW-0418">Kinase</keyword>